<name>A0A9P6A109_PLEER</name>
<feature type="compositionally biased region" description="Low complexity" evidence="1">
    <location>
        <begin position="212"/>
        <end position="225"/>
    </location>
</feature>
<comment type="caution">
    <text evidence="2">The sequence shown here is derived from an EMBL/GenBank/DDBJ whole genome shotgun (WGS) entry which is preliminary data.</text>
</comment>
<proteinExistence type="predicted"/>
<feature type="compositionally biased region" description="Low complexity" evidence="1">
    <location>
        <begin position="1"/>
        <end position="11"/>
    </location>
</feature>
<evidence type="ECO:0000313" key="2">
    <source>
        <dbReference type="EMBL" id="KAF9498192.1"/>
    </source>
</evidence>
<keyword evidence="3" id="KW-1185">Reference proteome</keyword>
<evidence type="ECO:0000256" key="1">
    <source>
        <dbReference type="SAM" id="MobiDB-lite"/>
    </source>
</evidence>
<dbReference type="AlphaFoldDB" id="A0A9P6A109"/>
<dbReference type="OrthoDB" id="3001436at2759"/>
<feature type="compositionally biased region" description="Low complexity" evidence="1">
    <location>
        <begin position="371"/>
        <end position="388"/>
    </location>
</feature>
<feature type="region of interest" description="Disordered" evidence="1">
    <location>
        <begin position="368"/>
        <end position="388"/>
    </location>
</feature>
<feature type="region of interest" description="Disordered" evidence="1">
    <location>
        <begin position="1"/>
        <end position="86"/>
    </location>
</feature>
<evidence type="ECO:0000313" key="3">
    <source>
        <dbReference type="Proteomes" id="UP000807025"/>
    </source>
</evidence>
<sequence>MSSPINIPSSSAPRPFPTRSSIEDASYIRTEQTHVTSSNPILVPTSPSRPRRSRRPTPPSQTFPVSQSLPNDINIPSPPPSSRPLPKAVYPSEWLYRRPNYPRSKPVISSPPLPPLPIPPTAHHIEHHQTSMQLHSDEQQDLWSAGIHPRSKFERSIPMLETRLLPKPRSSSVSSISSSLTTAASSSRPATPVSPGSRGRHRHTGPSRSILTRTSSNATKSSSMSAPCNKSVKFVEMPTIHHASDSYWDMDEDDVDSTDICTQEDAMIDEEVNTPSVVRRSSLTKKNKTGGIGKFLQRRSSPISSRPFISGPFALGSMKPQSKPEQLPPLPFANDSSSLRSVSSLASVSRASSISSSVPLRTAPSLESFRSVRSTGGRSTRSLGSVRSTGSTGKFRSWLSRMGLNFGTEMGCAVA</sequence>
<feature type="compositionally biased region" description="Polar residues" evidence="1">
    <location>
        <begin position="29"/>
        <end position="40"/>
    </location>
</feature>
<protein>
    <submittedName>
        <fullName evidence="2">Uncharacterized protein</fullName>
    </submittedName>
</protein>
<dbReference type="EMBL" id="MU154539">
    <property type="protein sequence ID" value="KAF9498192.1"/>
    <property type="molecule type" value="Genomic_DNA"/>
</dbReference>
<feature type="compositionally biased region" description="Low complexity" evidence="1">
    <location>
        <begin position="164"/>
        <end position="195"/>
    </location>
</feature>
<feature type="region of interest" description="Disordered" evidence="1">
    <location>
        <begin position="164"/>
        <end position="229"/>
    </location>
</feature>
<organism evidence="2 3">
    <name type="scientific">Pleurotus eryngii</name>
    <name type="common">Boletus of the steppes</name>
    <dbReference type="NCBI Taxonomy" id="5323"/>
    <lineage>
        <taxon>Eukaryota</taxon>
        <taxon>Fungi</taxon>
        <taxon>Dikarya</taxon>
        <taxon>Basidiomycota</taxon>
        <taxon>Agaricomycotina</taxon>
        <taxon>Agaricomycetes</taxon>
        <taxon>Agaricomycetidae</taxon>
        <taxon>Agaricales</taxon>
        <taxon>Pleurotineae</taxon>
        <taxon>Pleurotaceae</taxon>
        <taxon>Pleurotus</taxon>
    </lineage>
</organism>
<dbReference type="Proteomes" id="UP000807025">
    <property type="component" value="Unassembled WGS sequence"/>
</dbReference>
<gene>
    <name evidence="2" type="ORF">BDN71DRAFT_449143</name>
</gene>
<accession>A0A9P6A109</accession>
<reference evidence="2" key="1">
    <citation type="submission" date="2020-11" db="EMBL/GenBank/DDBJ databases">
        <authorList>
            <consortium name="DOE Joint Genome Institute"/>
            <person name="Ahrendt S."/>
            <person name="Riley R."/>
            <person name="Andreopoulos W."/>
            <person name="Labutti K."/>
            <person name="Pangilinan J."/>
            <person name="Ruiz-Duenas F.J."/>
            <person name="Barrasa J.M."/>
            <person name="Sanchez-Garcia M."/>
            <person name="Camarero S."/>
            <person name="Miyauchi S."/>
            <person name="Serrano A."/>
            <person name="Linde D."/>
            <person name="Babiker R."/>
            <person name="Drula E."/>
            <person name="Ayuso-Fernandez I."/>
            <person name="Pacheco R."/>
            <person name="Padilla G."/>
            <person name="Ferreira P."/>
            <person name="Barriuso J."/>
            <person name="Kellner H."/>
            <person name="Castanera R."/>
            <person name="Alfaro M."/>
            <person name="Ramirez L."/>
            <person name="Pisabarro A.G."/>
            <person name="Kuo A."/>
            <person name="Tritt A."/>
            <person name="Lipzen A."/>
            <person name="He G."/>
            <person name="Yan M."/>
            <person name="Ng V."/>
            <person name="Cullen D."/>
            <person name="Martin F."/>
            <person name="Rosso M.-N."/>
            <person name="Henrissat B."/>
            <person name="Hibbett D."/>
            <person name="Martinez A.T."/>
            <person name="Grigoriev I.V."/>
        </authorList>
    </citation>
    <scope>NUCLEOTIDE SEQUENCE</scope>
    <source>
        <strain evidence="2">ATCC 90797</strain>
    </source>
</reference>
<feature type="region of interest" description="Disordered" evidence="1">
    <location>
        <begin position="313"/>
        <end position="334"/>
    </location>
</feature>